<keyword evidence="1" id="KW-0812">Transmembrane</keyword>
<evidence type="ECO:0000313" key="2">
    <source>
        <dbReference type="EMBL" id="SHI55485.1"/>
    </source>
</evidence>
<name>A0A1M6C361_9RHOB</name>
<dbReference type="AlphaFoldDB" id="A0A1M6C361"/>
<evidence type="ECO:0000256" key="1">
    <source>
        <dbReference type="SAM" id="Phobius"/>
    </source>
</evidence>
<gene>
    <name evidence="2" type="ORF">SAMN05444417_0984</name>
</gene>
<keyword evidence="1" id="KW-0472">Membrane</keyword>
<sequence length="125" mass="14653">MMTAAPPSSPGQPRAVEIANRRELLRRRFDRQFESLYRTLPFLRGPVQRIRRRGWWMVRVPLALLFIAGGFLAILPVFGLWMIPLGLFLLAIDLPILQGPVTAATIRLRRRFELLARRWRHRREG</sequence>
<reference evidence="2 3" key="1">
    <citation type="submission" date="2016-11" db="EMBL/GenBank/DDBJ databases">
        <authorList>
            <person name="Jaros S."/>
            <person name="Januszkiewicz K."/>
            <person name="Wedrychowicz H."/>
        </authorList>
    </citation>
    <scope>NUCLEOTIDE SEQUENCE [LARGE SCALE GENOMIC DNA]</scope>
    <source>
        <strain evidence="2 3">DSM 100565</strain>
    </source>
</reference>
<protein>
    <recommendedName>
        <fullName evidence="4">Transmembrane protein (PGPGW)</fullName>
    </recommendedName>
</protein>
<keyword evidence="1" id="KW-1133">Transmembrane helix</keyword>
<dbReference type="Proteomes" id="UP000184292">
    <property type="component" value="Unassembled WGS sequence"/>
</dbReference>
<organism evidence="2 3">
    <name type="scientific">Wenxinia saemankumensis</name>
    <dbReference type="NCBI Taxonomy" id="1447782"/>
    <lineage>
        <taxon>Bacteria</taxon>
        <taxon>Pseudomonadati</taxon>
        <taxon>Pseudomonadota</taxon>
        <taxon>Alphaproteobacteria</taxon>
        <taxon>Rhodobacterales</taxon>
        <taxon>Roseobacteraceae</taxon>
        <taxon>Wenxinia</taxon>
    </lineage>
</organism>
<proteinExistence type="predicted"/>
<evidence type="ECO:0000313" key="3">
    <source>
        <dbReference type="Proteomes" id="UP000184292"/>
    </source>
</evidence>
<feature type="transmembrane region" description="Helical" evidence="1">
    <location>
        <begin position="58"/>
        <end position="81"/>
    </location>
</feature>
<feature type="transmembrane region" description="Helical" evidence="1">
    <location>
        <begin position="87"/>
        <end position="108"/>
    </location>
</feature>
<dbReference type="STRING" id="1447782.SAMN05444417_0984"/>
<accession>A0A1M6C361</accession>
<evidence type="ECO:0008006" key="4">
    <source>
        <dbReference type="Google" id="ProtNLM"/>
    </source>
</evidence>
<dbReference type="EMBL" id="FQYO01000002">
    <property type="protein sequence ID" value="SHI55485.1"/>
    <property type="molecule type" value="Genomic_DNA"/>
</dbReference>
<keyword evidence="3" id="KW-1185">Reference proteome</keyword>